<evidence type="ECO:0000313" key="11">
    <source>
        <dbReference type="EMBL" id="GLB33786.1"/>
    </source>
</evidence>
<dbReference type="Proteomes" id="UP001063166">
    <property type="component" value="Unassembled WGS sequence"/>
</dbReference>
<keyword evidence="12" id="KW-1185">Reference proteome</keyword>
<feature type="domain" description="CCHC-type" evidence="10">
    <location>
        <begin position="201"/>
        <end position="216"/>
    </location>
</feature>
<keyword evidence="4" id="KW-0677">Repeat</keyword>
<gene>
    <name evidence="11" type="ORF">LshimejAT787_0106700</name>
</gene>
<evidence type="ECO:0000256" key="2">
    <source>
        <dbReference type="ARBA" id="ARBA00022664"/>
    </source>
</evidence>
<evidence type="ECO:0000256" key="9">
    <source>
        <dbReference type="SAM" id="MobiDB-lite"/>
    </source>
</evidence>
<evidence type="ECO:0000256" key="8">
    <source>
        <dbReference type="PROSITE-ProRule" id="PRU00047"/>
    </source>
</evidence>
<dbReference type="GO" id="GO:0008270">
    <property type="term" value="F:zinc ion binding"/>
    <property type="evidence" value="ECO:0007669"/>
    <property type="project" value="UniProtKB-KW"/>
</dbReference>
<protein>
    <submittedName>
        <fullName evidence="11">Zinc finger protein</fullName>
    </submittedName>
</protein>
<dbReference type="InterPro" id="IPR051644">
    <property type="entry name" value="TRAMP_AT-DNA-binding"/>
</dbReference>
<feature type="domain" description="CCHC-type" evidence="10">
    <location>
        <begin position="114"/>
        <end position="129"/>
    </location>
</feature>
<dbReference type="SUPFAM" id="SSF57756">
    <property type="entry name" value="Retrovirus zinc finger-like domains"/>
    <property type="match status" value="2"/>
</dbReference>
<feature type="region of interest" description="Disordered" evidence="9">
    <location>
        <begin position="222"/>
        <end position="259"/>
    </location>
</feature>
<evidence type="ECO:0000259" key="10">
    <source>
        <dbReference type="PROSITE" id="PS50158"/>
    </source>
</evidence>
<dbReference type="GO" id="GO:0006397">
    <property type="term" value="P:mRNA processing"/>
    <property type="evidence" value="ECO:0007669"/>
    <property type="project" value="UniProtKB-KW"/>
</dbReference>
<keyword evidence="3" id="KW-0479">Metal-binding</keyword>
<dbReference type="SMART" id="SM00343">
    <property type="entry name" value="ZnF_C2HC"/>
    <property type="match status" value="5"/>
</dbReference>
<name>A0A9P3PDA3_LYOSH</name>
<dbReference type="PANTHER" id="PTHR46543">
    <property type="entry name" value="ZINC FINGER CCHC DOMAIN-CONTAINING PROTEIN 7"/>
    <property type="match status" value="1"/>
</dbReference>
<dbReference type="GO" id="GO:0071038">
    <property type="term" value="P:TRAMP-dependent tRNA surveillance pathway"/>
    <property type="evidence" value="ECO:0007669"/>
    <property type="project" value="TreeGrafter"/>
</dbReference>
<dbReference type="InterPro" id="IPR001878">
    <property type="entry name" value="Znf_CCHC"/>
</dbReference>
<reference evidence="11" key="1">
    <citation type="submission" date="2022-07" db="EMBL/GenBank/DDBJ databases">
        <title>The genome of Lyophyllum shimeji provides insight into the initial evolution of ectomycorrhizal fungal genome.</title>
        <authorList>
            <person name="Kobayashi Y."/>
            <person name="Shibata T."/>
            <person name="Hirakawa H."/>
            <person name="Shigenobu S."/>
            <person name="Nishiyama T."/>
            <person name="Yamada A."/>
            <person name="Hasebe M."/>
            <person name="Kawaguchi M."/>
        </authorList>
    </citation>
    <scope>NUCLEOTIDE SEQUENCE</scope>
    <source>
        <strain evidence="11">AT787</strain>
    </source>
</reference>
<dbReference type="PROSITE" id="PS50158">
    <property type="entry name" value="ZF_CCHC"/>
    <property type="match status" value="2"/>
</dbReference>
<evidence type="ECO:0000256" key="7">
    <source>
        <dbReference type="ARBA" id="ARBA00023242"/>
    </source>
</evidence>
<sequence length="390" mass="43352">MPTSDTQEKPSDALLLPAHVSVFGNEPVQILPPTNMASDDEDYIDYLDYDESSKNVLRYYDEPVMESTKPSRTVCKNCGAEGEHKTAACPVLICLTCGARNEHGTRSCPISKTCFTCGMKGHINATCPNRRAARRGDLDRYDDCDRCGSARHITSECPTLWRLYSYLSEEMKNLTLETRRQKQHLSLGEGGEGYIADDEWCYNCGGCGHWGDDCQDLPHRQDVPDESSAFSEHNTLSGPFFDSAERPASKRRRREPRDWELANDLPATWGNVPENVGKQGRKNQVAKMERKAHLEAVEDDPDDWFGDPRNVRNLGVPQNNGNRNFDSLLRLASLTALAIPTALMTLGPDDARQADPDLTCGTKPNMGPNLRRDETTSIDLNADLIVTGAA</sequence>
<evidence type="ECO:0000313" key="12">
    <source>
        <dbReference type="Proteomes" id="UP001063166"/>
    </source>
</evidence>
<dbReference type="GO" id="GO:0071036">
    <property type="term" value="P:nuclear polyadenylation-dependent snoRNA catabolic process"/>
    <property type="evidence" value="ECO:0007669"/>
    <property type="project" value="TreeGrafter"/>
</dbReference>
<evidence type="ECO:0000256" key="6">
    <source>
        <dbReference type="ARBA" id="ARBA00022833"/>
    </source>
</evidence>
<dbReference type="OrthoDB" id="7608935at2759"/>
<dbReference type="GO" id="GO:0031499">
    <property type="term" value="C:TRAMP complex"/>
    <property type="evidence" value="ECO:0007669"/>
    <property type="project" value="TreeGrafter"/>
</dbReference>
<accession>A0A9P3PDA3</accession>
<dbReference type="AlphaFoldDB" id="A0A9P3PDA3"/>
<keyword evidence="6" id="KW-0862">Zinc</keyword>
<keyword evidence="5 8" id="KW-0863">Zinc-finger</keyword>
<comment type="caution">
    <text evidence="11">The sequence shown here is derived from an EMBL/GenBank/DDBJ whole genome shotgun (WGS) entry which is preliminary data.</text>
</comment>
<dbReference type="GO" id="GO:0003723">
    <property type="term" value="F:RNA binding"/>
    <property type="evidence" value="ECO:0007669"/>
    <property type="project" value="TreeGrafter"/>
</dbReference>
<dbReference type="PANTHER" id="PTHR46543:SF1">
    <property type="entry name" value="ZINC FINGER CCHC DOMAIN-CONTAINING PROTEIN 7"/>
    <property type="match status" value="1"/>
</dbReference>
<keyword evidence="7" id="KW-0539">Nucleus</keyword>
<dbReference type="GO" id="GO:0071037">
    <property type="term" value="P:nuclear polyadenylation-dependent snRNA catabolic process"/>
    <property type="evidence" value="ECO:0007669"/>
    <property type="project" value="TreeGrafter"/>
</dbReference>
<evidence type="ECO:0000256" key="4">
    <source>
        <dbReference type="ARBA" id="ARBA00022737"/>
    </source>
</evidence>
<evidence type="ECO:0000256" key="3">
    <source>
        <dbReference type="ARBA" id="ARBA00022723"/>
    </source>
</evidence>
<proteinExistence type="predicted"/>
<comment type="subcellular location">
    <subcellularLocation>
        <location evidence="1">Nucleus</location>
    </subcellularLocation>
</comment>
<organism evidence="11 12">
    <name type="scientific">Lyophyllum shimeji</name>
    <name type="common">Hon-shimeji</name>
    <name type="synonym">Tricholoma shimeji</name>
    <dbReference type="NCBI Taxonomy" id="47721"/>
    <lineage>
        <taxon>Eukaryota</taxon>
        <taxon>Fungi</taxon>
        <taxon>Dikarya</taxon>
        <taxon>Basidiomycota</taxon>
        <taxon>Agaricomycotina</taxon>
        <taxon>Agaricomycetes</taxon>
        <taxon>Agaricomycetidae</taxon>
        <taxon>Agaricales</taxon>
        <taxon>Tricholomatineae</taxon>
        <taxon>Lyophyllaceae</taxon>
        <taxon>Lyophyllum</taxon>
    </lineage>
</organism>
<dbReference type="GO" id="GO:0071031">
    <property type="term" value="P:nuclear mRNA surveillance of mRNA 3'-end processing"/>
    <property type="evidence" value="ECO:0007669"/>
    <property type="project" value="TreeGrafter"/>
</dbReference>
<dbReference type="GO" id="GO:0071035">
    <property type="term" value="P:nuclear polyadenylation-dependent rRNA catabolic process"/>
    <property type="evidence" value="ECO:0007669"/>
    <property type="project" value="TreeGrafter"/>
</dbReference>
<evidence type="ECO:0000256" key="5">
    <source>
        <dbReference type="ARBA" id="ARBA00022771"/>
    </source>
</evidence>
<dbReference type="Gene3D" id="4.10.60.10">
    <property type="entry name" value="Zinc finger, CCHC-type"/>
    <property type="match status" value="2"/>
</dbReference>
<evidence type="ECO:0000256" key="1">
    <source>
        <dbReference type="ARBA" id="ARBA00004123"/>
    </source>
</evidence>
<keyword evidence="2" id="KW-0507">mRNA processing</keyword>
<dbReference type="EMBL" id="BRPK01000001">
    <property type="protein sequence ID" value="GLB33786.1"/>
    <property type="molecule type" value="Genomic_DNA"/>
</dbReference>
<dbReference type="GO" id="GO:0071039">
    <property type="term" value="P:nuclear polyadenylation-dependent CUT catabolic process"/>
    <property type="evidence" value="ECO:0007669"/>
    <property type="project" value="TreeGrafter"/>
</dbReference>
<dbReference type="InterPro" id="IPR036875">
    <property type="entry name" value="Znf_CCHC_sf"/>
</dbReference>
<feature type="compositionally biased region" description="Polar residues" evidence="9">
    <location>
        <begin position="228"/>
        <end position="237"/>
    </location>
</feature>